<keyword evidence="1" id="KW-0175">Coiled coil</keyword>
<reference evidence="2 3" key="1">
    <citation type="submission" date="2016-10" db="EMBL/GenBank/DDBJ databases">
        <authorList>
            <person name="de Groot N.N."/>
        </authorList>
    </citation>
    <scope>NUCLEOTIDE SEQUENCE [LARGE SCALE GENOMIC DNA]</scope>
    <source>
        <strain evidence="2 3">DSM 1736</strain>
    </source>
</reference>
<dbReference type="AlphaFoldDB" id="A0A1G9ZF98"/>
<proteinExistence type="predicted"/>
<evidence type="ECO:0000256" key="1">
    <source>
        <dbReference type="SAM" id="Coils"/>
    </source>
</evidence>
<dbReference type="RefSeq" id="WP_092074885.1">
    <property type="nucleotide sequence ID" value="NZ_FNHB01000014.1"/>
</dbReference>
<feature type="coiled-coil region" evidence="1">
    <location>
        <begin position="122"/>
        <end position="149"/>
    </location>
</feature>
<evidence type="ECO:0000313" key="3">
    <source>
        <dbReference type="Proteomes" id="UP000214880"/>
    </source>
</evidence>
<evidence type="ECO:0000313" key="2">
    <source>
        <dbReference type="EMBL" id="SDN19286.1"/>
    </source>
</evidence>
<keyword evidence="3" id="KW-1185">Reference proteome</keyword>
<organism evidence="2 3">
    <name type="scientific">Dendrosporobacter quercicolus</name>
    <dbReference type="NCBI Taxonomy" id="146817"/>
    <lineage>
        <taxon>Bacteria</taxon>
        <taxon>Bacillati</taxon>
        <taxon>Bacillota</taxon>
        <taxon>Negativicutes</taxon>
        <taxon>Selenomonadales</taxon>
        <taxon>Sporomusaceae</taxon>
        <taxon>Dendrosporobacter</taxon>
    </lineage>
</organism>
<accession>A0A1G9ZF98</accession>
<protein>
    <submittedName>
        <fullName evidence="2">Uncharacterized protein</fullName>
    </submittedName>
</protein>
<dbReference type="EMBL" id="FNHB01000014">
    <property type="protein sequence ID" value="SDN19286.1"/>
    <property type="molecule type" value="Genomic_DNA"/>
</dbReference>
<name>A0A1G9ZF98_9FIRM</name>
<dbReference type="OrthoDB" id="9911046at2"/>
<gene>
    <name evidence="2" type="ORF">SAMN04488502_11418</name>
</gene>
<sequence length="185" mass="21585">MNLALLKELEDLKKKQGTLSARLAKKIETKIEHSITEAFHDFDRFFKENGFEVQSGERIVSASYGNLKATLKYDIPEAPYLNCYFAFDLILQFQENTEYQLLLISKHQNRTTESYDATEGPAQQIRQSIQEVTASIEKTEESIKNFSKEIWSFELRSKKQKKKANRNIYDSVYELLTTTLTKEHE</sequence>
<dbReference type="Proteomes" id="UP000214880">
    <property type="component" value="Unassembled WGS sequence"/>
</dbReference>